<dbReference type="Pfam" id="PF09956">
    <property type="entry name" value="Phage_cement_2"/>
    <property type="match status" value="1"/>
</dbReference>
<reference evidence="1 2" key="1">
    <citation type="submission" date="2016-01" db="EMBL/GenBank/DDBJ databases">
        <title>The new phylogeny of the genus Mycobacterium.</title>
        <authorList>
            <person name="Tarcisio F."/>
            <person name="Conor M."/>
            <person name="Antonella G."/>
            <person name="Elisabetta G."/>
            <person name="Giulia F.S."/>
            <person name="Sara T."/>
            <person name="Anna F."/>
            <person name="Clotilde B."/>
            <person name="Roberto B."/>
            <person name="Veronica D.S."/>
            <person name="Fabio R."/>
            <person name="Monica P."/>
            <person name="Olivier J."/>
            <person name="Enrico T."/>
            <person name="Nicola S."/>
        </authorList>
    </citation>
    <scope>NUCLEOTIDE SEQUENCE [LARGE SCALE GENOMIC DNA]</scope>
    <source>
        <strain evidence="1 2">DSM 44166</strain>
    </source>
</reference>
<proteinExistence type="predicted"/>
<name>A0A1X2DKY4_MYCSZ</name>
<organism evidence="1 2">
    <name type="scientific">Mycobacterium szulgai</name>
    <dbReference type="NCBI Taxonomy" id="1787"/>
    <lineage>
        <taxon>Bacteria</taxon>
        <taxon>Bacillati</taxon>
        <taxon>Actinomycetota</taxon>
        <taxon>Actinomycetes</taxon>
        <taxon>Mycobacteriales</taxon>
        <taxon>Mycobacteriaceae</taxon>
        <taxon>Mycobacterium</taxon>
    </lineage>
</organism>
<dbReference type="RefSeq" id="WP_085673891.1">
    <property type="nucleotide sequence ID" value="NZ_JACKRU010000460.1"/>
</dbReference>
<evidence type="ECO:0000313" key="2">
    <source>
        <dbReference type="Proteomes" id="UP000193317"/>
    </source>
</evidence>
<accession>A0A1X2DKY4</accession>
<dbReference type="AlphaFoldDB" id="A0A1X2DKY4"/>
<sequence>MSTPIQNPRVYEPGRDITAQASAAVTAKRFVAISGNRTAGGNLSVAHAVAAGRVFGVAATDAAAGQLVRVCRGGVVKVVAEAAIPANTAVQVGANGQAVTLGAGVAVGYCITAATLGGDAEIALY</sequence>
<dbReference type="EMBL" id="LQPW01000173">
    <property type="protein sequence ID" value="ORW88798.1"/>
    <property type="molecule type" value="Genomic_DNA"/>
</dbReference>
<keyword evidence="2" id="KW-1185">Reference proteome</keyword>
<comment type="caution">
    <text evidence="1">The sequence shown here is derived from an EMBL/GenBank/DDBJ whole genome shotgun (WGS) entry which is preliminary data.</text>
</comment>
<evidence type="ECO:0008006" key="3">
    <source>
        <dbReference type="Google" id="ProtNLM"/>
    </source>
</evidence>
<evidence type="ECO:0000313" key="1">
    <source>
        <dbReference type="EMBL" id="ORW88798.1"/>
    </source>
</evidence>
<gene>
    <name evidence="1" type="ORF">AWC27_13950</name>
</gene>
<dbReference type="OrthoDB" id="4377158at2"/>
<protein>
    <recommendedName>
        <fullName evidence="3">DUF2190 domain-containing protein</fullName>
    </recommendedName>
</protein>
<dbReference type="Proteomes" id="UP000193317">
    <property type="component" value="Unassembled WGS sequence"/>
</dbReference>
<dbReference type="InterPro" id="IPR011231">
    <property type="entry name" value="Phage_VT1-Sakai_H0018"/>
</dbReference>